<organism evidence="3 4">
    <name type="scientific">Negadavirga shengliensis</name>
    <dbReference type="NCBI Taxonomy" id="1389218"/>
    <lineage>
        <taxon>Bacteria</taxon>
        <taxon>Pseudomonadati</taxon>
        <taxon>Bacteroidota</taxon>
        <taxon>Cytophagia</taxon>
        <taxon>Cytophagales</taxon>
        <taxon>Cyclobacteriaceae</taxon>
        <taxon>Negadavirga</taxon>
    </lineage>
</organism>
<dbReference type="InterPro" id="IPR013538">
    <property type="entry name" value="ASHA1/2-like_C"/>
</dbReference>
<proteinExistence type="inferred from homology"/>
<name>A0ABV9T7G8_9BACT</name>
<dbReference type="RefSeq" id="WP_377068822.1">
    <property type="nucleotide sequence ID" value="NZ_JBHSJJ010000021.1"/>
</dbReference>
<evidence type="ECO:0000313" key="3">
    <source>
        <dbReference type="EMBL" id="MFC4874711.1"/>
    </source>
</evidence>
<evidence type="ECO:0000256" key="1">
    <source>
        <dbReference type="ARBA" id="ARBA00006817"/>
    </source>
</evidence>
<dbReference type="EMBL" id="JBHSJJ010000021">
    <property type="protein sequence ID" value="MFC4874711.1"/>
    <property type="molecule type" value="Genomic_DNA"/>
</dbReference>
<evidence type="ECO:0000313" key="4">
    <source>
        <dbReference type="Proteomes" id="UP001595818"/>
    </source>
</evidence>
<gene>
    <name evidence="3" type="ORF">ACFPFU_23610</name>
</gene>
<feature type="domain" description="Activator of Hsp90 ATPase homologue 1/2-like C-terminal" evidence="2">
    <location>
        <begin position="26"/>
        <end position="136"/>
    </location>
</feature>
<dbReference type="Gene3D" id="3.30.530.20">
    <property type="match status" value="1"/>
</dbReference>
<comment type="similarity">
    <text evidence="1">Belongs to the AHA1 family.</text>
</comment>
<dbReference type="SUPFAM" id="SSF55961">
    <property type="entry name" value="Bet v1-like"/>
    <property type="match status" value="1"/>
</dbReference>
<dbReference type="Pfam" id="PF08327">
    <property type="entry name" value="AHSA1"/>
    <property type="match status" value="1"/>
</dbReference>
<sequence>MKKTAKQVGLTKDVGWQFGLRKTFPYPQEWLWDFMFSDKGLAIWLGRLEGKLEVKKKYRTKEGIEGLVRVFTPYSHIRMTWKEKNWDNTSTVQVRVMGNQEKATVSFHQEKLVDNGQREEMKTYWNKKMKGIEKELTK</sequence>
<keyword evidence="4" id="KW-1185">Reference proteome</keyword>
<dbReference type="InterPro" id="IPR023393">
    <property type="entry name" value="START-like_dom_sf"/>
</dbReference>
<comment type="caution">
    <text evidence="3">The sequence shown here is derived from an EMBL/GenBank/DDBJ whole genome shotgun (WGS) entry which is preliminary data.</text>
</comment>
<protein>
    <submittedName>
        <fullName evidence="3">SRPBCC domain-containing protein</fullName>
    </submittedName>
</protein>
<reference evidence="4" key="1">
    <citation type="journal article" date="2019" name="Int. J. Syst. Evol. Microbiol.">
        <title>The Global Catalogue of Microorganisms (GCM) 10K type strain sequencing project: providing services to taxonomists for standard genome sequencing and annotation.</title>
        <authorList>
            <consortium name="The Broad Institute Genomics Platform"/>
            <consortium name="The Broad Institute Genome Sequencing Center for Infectious Disease"/>
            <person name="Wu L."/>
            <person name="Ma J."/>
        </authorList>
    </citation>
    <scope>NUCLEOTIDE SEQUENCE [LARGE SCALE GENOMIC DNA]</scope>
    <source>
        <strain evidence="4">CGMCC 4.7466</strain>
    </source>
</reference>
<dbReference type="Proteomes" id="UP001595818">
    <property type="component" value="Unassembled WGS sequence"/>
</dbReference>
<accession>A0ABV9T7G8</accession>
<evidence type="ECO:0000259" key="2">
    <source>
        <dbReference type="Pfam" id="PF08327"/>
    </source>
</evidence>